<reference evidence="1" key="1">
    <citation type="submission" date="2018-02" db="EMBL/GenBank/DDBJ databases">
        <title>Rhizophora mucronata_Transcriptome.</title>
        <authorList>
            <person name="Meera S.P."/>
            <person name="Sreeshan A."/>
            <person name="Augustine A."/>
        </authorList>
    </citation>
    <scope>NUCLEOTIDE SEQUENCE</scope>
    <source>
        <tissue evidence="1">Leaf</tissue>
    </source>
</reference>
<dbReference type="AlphaFoldDB" id="A0A2P2IKH6"/>
<organism evidence="1">
    <name type="scientific">Rhizophora mucronata</name>
    <name type="common">Asiatic mangrove</name>
    <dbReference type="NCBI Taxonomy" id="61149"/>
    <lineage>
        <taxon>Eukaryota</taxon>
        <taxon>Viridiplantae</taxon>
        <taxon>Streptophyta</taxon>
        <taxon>Embryophyta</taxon>
        <taxon>Tracheophyta</taxon>
        <taxon>Spermatophyta</taxon>
        <taxon>Magnoliopsida</taxon>
        <taxon>eudicotyledons</taxon>
        <taxon>Gunneridae</taxon>
        <taxon>Pentapetalae</taxon>
        <taxon>rosids</taxon>
        <taxon>fabids</taxon>
        <taxon>Malpighiales</taxon>
        <taxon>Rhizophoraceae</taxon>
        <taxon>Rhizophora</taxon>
    </lineage>
</organism>
<dbReference type="EMBL" id="GGEC01001225">
    <property type="protein sequence ID" value="MBW81708.1"/>
    <property type="molecule type" value="Transcribed_RNA"/>
</dbReference>
<name>A0A2P2IKH6_RHIMU</name>
<evidence type="ECO:0000313" key="1">
    <source>
        <dbReference type="EMBL" id="MBW81708.1"/>
    </source>
</evidence>
<sequence>MTCKILSTHCHMRTKGALLPSQLWLQYVMLTWLHNRWGNLSSLMIRLKPLRDGKAR</sequence>
<protein>
    <submittedName>
        <fullName evidence="1">Uncharacterized protein</fullName>
    </submittedName>
</protein>
<proteinExistence type="predicted"/>
<accession>A0A2P2IKH6</accession>